<comment type="caution">
    <text evidence="1">The sequence shown here is derived from an EMBL/GenBank/DDBJ whole genome shotgun (WGS) entry which is preliminary data.</text>
</comment>
<accession>A0ACC0PSU6</accession>
<keyword evidence="2" id="KW-1185">Reference proteome</keyword>
<evidence type="ECO:0000313" key="1">
    <source>
        <dbReference type="EMBL" id="KAI8568097.1"/>
    </source>
</evidence>
<dbReference type="EMBL" id="CM046389">
    <property type="protein sequence ID" value="KAI8568097.1"/>
    <property type="molecule type" value="Genomic_DNA"/>
</dbReference>
<protein>
    <submittedName>
        <fullName evidence="1">Uncharacterized protein</fullName>
    </submittedName>
</protein>
<sequence>MYVETQLFGSGGGLEDIFESDNCSDICNPWPPPLVPYVVCRAMGFRWNTNGIHLSCLAILILIFGTRGCWSLNSEGLALLEFRARVDYDPYGAFANWNRIDNDPCLWSGVYCVNGKVEKLDLNGLSLEGELATDLGKLSYVRYIVLYNNHFSGAIPKEIGGLTKLEVLDLRNNSLSGTIPAEFGRLQSLKHLLICNNSFEGEIPLELRKLNLLSKLDFDERLSSTMNTRIGCVNRKFGYCIWQSSLKQLKRTDSFRIRIKVILQCYRNFLTRFKSGKDSLHTPAYSCCNNLPGAGETHVVQNVENIVTIARRRLLQQSSNLNAAPAATSGSLPEQIIGLPTNRSSGSFPAVPNAKKGQFHQPGRSSTDPSPQHNHNASNPNNLPINQKPSSGGTSWNTWKYIVLIASVSVLLIVAVAMLLVCQKRAVSTVGPWKTGLSGQLQKAFVTGVPKLNRQELENACEDFSNILDNRGGCIVYKGILSSGVEIAVASTVISSTKDWTKRSELAYRKKIDTLSRVNHKNFVNLIGYCEEDEPFTRMMVFEYVPNGSVFEHLHVKEVENLDWNARMRIVMGSAYCLQYMHDLNPPVAHSNLVSRAIFVTDDNAAKIVEIDFWAELALKSKISGENESEHSELRPSSDPETNVYSFGVLLLEIISGKLPYSEEQGPLVSWAAEYLKDKRSITYLIDPALESVKNNELDIIWELIHDCIHQDPRKRPTMKQVTSRLREVIDISPEAATPRLSPLWWAELEILSAEAS</sequence>
<reference evidence="1" key="1">
    <citation type="submission" date="2022-02" db="EMBL/GenBank/DDBJ databases">
        <title>Plant Genome Project.</title>
        <authorList>
            <person name="Zhang R.-G."/>
        </authorList>
    </citation>
    <scope>NUCLEOTIDE SEQUENCE</scope>
    <source>
        <strain evidence="1">AT1</strain>
    </source>
</reference>
<organism evidence="1 2">
    <name type="scientific">Rhododendron molle</name>
    <name type="common">Chinese azalea</name>
    <name type="synonym">Azalea mollis</name>
    <dbReference type="NCBI Taxonomy" id="49168"/>
    <lineage>
        <taxon>Eukaryota</taxon>
        <taxon>Viridiplantae</taxon>
        <taxon>Streptophyta</taxon>
        <taxon>Embryophyta</taxon>
        <taxon>Tracheophyta</taxon>
        <taxon>Spermatophyta</taxon>
        <taxon>Magnoliopsida</taxon>
        <taxon>eudicotyledons</taxon>
        <taxon>Gunneridae</taxon>
        <taxon>Pentapetalae</taxon>
        <taxon>asterids</taxon>
        <taxon>Ericales</taxon>
        <taxon>Ericaceae</taxon>
        <taxon>Ericoideae</taxon>
        <taxon>Rhodoreae</taxon>
        <taxon>Rhododendron</taxon>
    </lineage>
</organism>
<proteinExistence type="predicted"/>
<dbReference type="Proteomes" id="UP001062846">
    <property type="component" value="Chromosome 2"/>
</dbReference>
<evidence type="ECO:0000313" key="2">
    <source>
        <dbReference type="Proteomes" id="UP001062846"/>
    </source>
</evidence>
<name>A0ACC0PSU6_RHOML</name>
<gene>
    <name evidence="1" type="ORF">RHMOL_Rhmol02G0170800</name>
</gene>